<dbReference type="EC" id="2.7.11.1" evidence="2"/>
<dbReference type="GO" id="GO:0005524">
    <property type="term" value="F:ATP binding"/>
    <property type="evidence" value="ECO:0007669"/>
    <property type="project" value="UniProtKB-UniRule"/>
</dbReference>
<feature type="domain" description="Protein kinase" evidence="21">
    <location>
        <begin position="352"/>
        <end position="626"/>
    </location>
</feature>
<keyword evidence="10" id="KW-0418">Kinase</keyword>
<dbReference type="FunFam" id="1.10.510.10:FF:000237">
    <property type="entry name" value="G-type lectin S-receptor-like serine/threonine-protein kinase"/>
    <property type="match status" value="1"/>
</dbReference>
<proteinExistence type="predicted"/>
<evidence type="ECO:0000256" key="11">
    <source>
        <dbReference type="ARBA" id="ARBA00022840"/>
    </source>
</evidence>
<dbReference type="PROSITE" id="PS50011">
    <property type="entry name" value="PROTEIN_KINASE_DOM"/>
    <property type="match status" value="1"/>
</dbReference>
<evidence type="ECO:0000256" key="3">
    <source>
        <dbReference type="ARBA" id="ARBA00022527"/>
    </source>
</evidence>
<dbReference type="SUPFAM" id="SSF56112">
    <property type="entry name" value="Protein kinase-like (PK-like)"/>
    <property type="match status" value="1"/>
</dbReference>
<keyword evidence="4" id="KW-0245">EGF-like domain</keyword>
<keyword evidence="16" id="KW-0325">Glycoprotein</keyword>
<feature type="binding site" evidence="19">
    <location>
        <position position="383"/>
    </location>
    <ligand>
        <name>ATP</name>
        <dbReference type="ChEBI" id="CHEBI:30616"/>
    </ligand>
</feature>
<dbReference type="GO" id="GO:0004674">
    <property type="term" value="F:protein serine/threonine kinase activity"/>
    <property type="evidence" value="ECO:0007669"/>
    <property type="project" value="UniProtKB-KW"/>
</dbReference>
<keyword evidence="14" id="KW-1015">Disulfide bond</keyword>
<keyword evidence="15" id="KW-0675">Receptor</keyword>
<accession>A0AA87YYI9</accession>
<keyword evidence="9 19" id="KW-0547">Nucleotide-binding</keyword>
<dbReference type="GO" id="GO:0030246">
    <property type="term" value="F:carbohydrate binding"/>
    <property type="evidence" value="ECO:0007669"/>
    <property type="project" value="UniProtKB-KW"/>
</dbReference>
<evidence type="ECO:0000256" key="20">
    <source>
        <dbReference type="SAM" id="Phobius"/>
    </source>
</evidence>
<dbReference type="CDD" id="cd14066">
    <property type="entry name" value="STKc_IRAK"/>
    <property type="match status" value="1"/>
</dbReference>
<dbReference type="Proteomes" id="UP001187192">
    <property type="component" value="Unassembled WGS sequence"/>
</dbReference>
<evidence type="ECO:0000256" key="4">
    <source>
        <dbReference type="ARBA" id="ARBA00022536"/>
    </source>
</evidence>
<reference evidence="22" key="1">
    <citation type="submission" date="2023-07" db="EMBL/GenBank/DDBJ databases">
        <title>draft genome sequence of fig (Ficus carica).</title>
        <authorList>
            <person name="Takahashi T."/>
            <person name="Nishimura K."/>
        </authorList>
    </citation>
    <scope>NUCLEOTIDE SEQUENCE</scope>
</reference>
<dbReference type="FunFam" id="2.90.10.10:FF:000024">
    <property type="entry name" value="Uncharacterized protein"/>
    <property type="match status" value="1"/>
</dbReference>
<dbReference type="AlphaFoldDB" id="A0AA87YYI9"/>
<dbReference type="Gene3D" id="1.10.510.10">
    <property type="entry name" value="Transferase(Phosphotransferase) domain 1"/>
    <property type="match status" value="1"/>
</dbReference>
<comment type="catalytic activity">
    <reaction evidence="18">
        <text>L-seryl-[protein] + ATP = O-phospho-L-seryl-[protein] + ADP + H(+)</text>
        <dbReference type="Rhea" id="RHEA:17989"/>
        <dbReference type="Rhea" id="RHEA-COMP:9863"/>
        <dbReference type="Rhea" id="RHEA-COMP:11604"/>
        <dbReference type="ChEBI" id="CHEBI:15378"/>
        <dbReference type="ChEBI" id="CHEBI:29999"/>
        <dbReference type="ChEBI" id="CHEBI:30616"/>
        <dbReference type="ChEBI" id="CHEBI:83421"/>
        <dbReference type="ChEBI" id="CHEBI:456216"/>
        <dbReference type="EC" id="2.7.11.1"/>
    </reaction>
</comment>
<evidence type="ECO:0000256" key="8">
    <source>
        <dbReference type="ARBA" id="ARBA00022734"/>
    </source>
</evidence>
<dbReference type="PANTHER" id="PTHR47976:SF15">
    <property type="entry name" value="G-TYPE LECTIN S-RECEPTOR-LIKE SERINE_THREONINE-PROTEIN KINASE RLK1"/>
    <property type="match status" value="1"/>
</dbReference>
<evidence type="ECO:0000259" key="21">
    <source>
        <dbReference type="PROSITE" id="PS50011"/>
    </source>
</evidence>
<sequence>MTDQGNFQLQDRSSEKLWQSFDYPTDTILPSQVIDRGGILSSRRSETNFSRGRFQLRLQQDGNLVLNTINLPTDFANTPYYASGTDDGTNSSTSGMQLVFNETGSIYVSRKNGESLGLADGDLVSSRDNYIRATLNFDGVFAQYYHPKNGSESWTYIWSIPDDICRILLDSGAGVCGFNSICTLYQDQKRPTCKCPRNYTLIDPNDEYGDCKPDFIQGCAEDELFRSKGGEVLDLYDVMEKKLPLSNGRVDNSLNSRGFIKVRKAEYSILPNGSHGLSPEIIEKEKDQDTLILVGSVLFGTSVFVNILLVSAFCLGFFFIYRKKKAKTVIAQNVFEMNLRCFTYKELEVATDGFKEELGSGAFGIVYKGTIQLGSSIVVAVKKLNFVAQETEKEFKNEVNVIAQIHHKNLVRLHGYCDDGQNRLLVYEYLGNGTLASFVFADIKPSWKERTQVVLGIAKGLLYLHEECSTQIIHCDIKPQNILLDDYYNAKISDFGLAKLLMMNQSQTHTAIRGTKGYVAPEWFRNIPITAKVDVYSFGVVLLEIICCRRSVDAVSNDDGKEILTDWAYDCVVEGALDALVSWETEALDDRKKLETYVMVSMWCIQENPSVRPTMRKVVQMLEGVVEVHVPPCPFPAYSITN</sequence>
<organism evidence="22 23">
    <name type="scientific">Ficus carica</name>
    <name type="common">Common fig</name>
    <dbReference type="NCBI Taxonomy" id="3494"/>
    <lineage>
        <taxon>Eukaryota</taxon>
        <taxon>Viridiplantae</taxon>
        <taxon>Streptophyta</taxon>
        <taxon>Embryophyta</taxon>
        <taxon>Tracheophyta</taxon>
        <taxon>Spermatophyta</taxon>
        <taxon>Magnoliopsida</taxon>
        <taxon>eudicotyledons</taxon>
        <taxon>Gunneridae</taxon>
        <taxon>Pentapetalae</taxon>
        <taxon>rosids</taxon>
        <taxon>fabids</taxon>
        <taxon>Rosales</taxon>
        <taxon>Moraceae</taxon>
        <taxon>Ficeae</taxon>
        <taxon>Ficus</taxon>
    </lineage>
</organism>
<feature type="transmembrane region" description="Helical" evidence="20">
    <location>
        <begin position="291"/>
        <end position="321"/>
    </location>
</feature>
<protein>
    <recommendedName>
        <fullName evidence="2">non-specific serine/threonine protein kinase</fullName>
        <ecNumber evidence="2">2.7.11.1</ecNumber>
    </recommendedName>
</protein>
<name>A0AA87YYI9_FICCA</name>
<evidence type="ECO:0000256" key="14">
    <source>
        <dbReference type="ARBA" id="ARBA00023157"/>
    </source>
</evidence>
<evidence type="ECO:0000256" key="9">
    <source>
        <dbReference type="ARBA" id="ARBA00022741"/>
    </source>
</evidence>
<dbReference type="InterPro" id="IPR008271">
    <property type="entry name" value="Ser/Thr_kinase_AS"/>
</dbReference>
<evidence type="ECO:0000256" key="5">
    <source>
        <dbReference type="ARBA" id="ARBA00022679"/>
    </source>
</evidence>
<dbReference type="InterPro" id="IPR036426">
    <property type="entry name" value="Bulb-type_lectin_dom_sf"/>
</dbReference>
<dbReference type="InterPro" id="IPR000719">
    <property type="entry name" value="Prot_kinase_dom"/>
</dbReference>
<evidence type="ECO:0000256" key="7">
    <source>
        <dbReference type="ARBA" id="ARBA00022729"/>
    </source>
</evidence>
<dbReference type="PROSITE" id="PS00107">
    <property type="entry name" value="PROTEIN_KINASE_ATP"/>
    <property type="match status" value="1"/>
</dbReference>
<keyword evidence="12 20" id="KW-1133">Transmembrane helix</keyword>
<evidence type="ECO:0000313" key="22">
    <source>
        <dbReference type="EMBL" id="GMN26579.1"/>
    </source>
</evidence>
<dbReference type="SMART" id="SM00220">
    <property type="entry name" value="S_TKc"/>
    <property type="match status" value="1"/>
</dbReference>
<evidence type="ECO:0000256" key="17">
    <source>
        <dbReference type="ARBA" id="ARBA00047899"/>
    </source>
</evidence>
<dbReference type="EMBL" id="BTGU01000001">
    <property type="protein sequence ID" value="GMN26579.1"/>
    <property type="molecule type" value="Genomic_DNA"/>
</dbReference>
<evidence type="ECO:0000256" key="13">
    <source>
        <dbReference type="ARBA" id="ARBA00023136"/>
    </source>
</evidence>
<comment type="caution">
    <text evidence="22">The sequence shown here is derived from an EMBL/GenBank/DDBJ whole genome shotgun (WGS) entry which is preliminary data.</text>
</comment>
<dbReference type="FunFam" id="2.90.10.30:FF:000001">
    <property type="entry name" value="Serine/threonine-protein kinase"/>
    <property type="match status" value="1"/>
</dbReference>
<dbReference type="InterPro" id="IPR011009">
    <property type="entry name" value="Kinase-like_dom_sf"/>
</dbReference>
<dbReference type="Gene3D" id="2.90.10.10">
    <property type="entry name" value="Bulb-type lectin domain"/>
    <property type="match status" value="1"/>
</dbReference>
<evidence type="ECO:0000313" key="23">
    <source>
        <dbReference type="Proteomes" id="UP001187192"/>
    </source>
</evidence>
<evidence type="ECO:0000256" key="16">
    <source>
        <dbReference type="ARBA" id="ARBA00023180"/>
    </source>
</evidence>
<dbReference type="InterPro" id="IPR017441">
    <property type="entry name" value="Protein_kinase_ATP_BS"/>
</dbReference>
<dbReference type="PANTHER" id="PTHR47976">
    <property type="entry name" value="G-TYPE LECTIN S-RECEPTOR-LIKE SERINE/THREONINE-PROTEIN KINASE SD2-5"/>
    <property type="match status" value="1"/>
</dbReference>
<keyword evidence="23" id="KW-1185">Reference proteome</keyword>
<dbReference type="InterPro" id="IPR051343">
    <property type="entry name" value="G-type_lectin_kinases/EP1-like"/>
</dbReference>
<evidence type="ECO:0000256" key="6">
    <source>
        <dbReference type="ARBA" id="ARBA00022692"/>
    </source>
</evidence>
<dbReference type="Pfam" id="PF00069">
    <property type="entry name" value="Pkinase"/>
    <property type="match status" value="1"/>
</dbReference>
<keyword evidence="13 20" id="KW-0472">Membrane</keyword>
<keyword evidence="11 19" id="KW-0067">ATP-binding</keyword>
<keyword evidence="5" id="KW-0808">Transferase</keyword>
<evidence type="ECO:0000256" key="18">
    <source>
        <dbReference type="ARBA" id="ARBA00048679"/>
    </source>
</evidence>
<dbReference type="SUPFAM" id="SSF51110">
    <property type="entry name" value="alpha-D-mannose-specific plant lectins"/>
    <property type="match status" value="1"/>
</dbReference>
<evidence type="ECO:0000256" key="12">
    <source>
        <dbReference type="ARBA" id="ARBA00022989"/>
    </source>
</evidence>
<keyword evidence="7" id="KW-0732">Signal</keyword>
<dbReference type="Gene3D" id="3.30.200.20">
    <property type="entry name" value="Phosphorylase Kinase, domain 1"/>
    <property type="match status" value="1"/>
</dbReference>
<keyword evidence="8" id="KW-0430">Lectin</keyword>
<dbReference type="GO" id="GO:0016020">
    <property type="term" value="C:membrane"/>
    <property type="evidence" value="ECO:0007669"/>
    <property type="project" value="UniProtKB-SubCell"/>
</dbReference>
<gene>
    <name evidence="22" type="ORF">TIFTF001_001354</name>
</gene>
<dbReference type="PROSITE" id="PS00108">
    <property type="entry name" value="PROTEIN_KINASE_ST"/>
    <property type="match status" value="1"/>
</dbReference>
<evidence type="ECO:0000256" key="15">
    <source>
        <dbReference type="ARBA" id="ARBA00023170"/>
    </source>
</evidence>
<evidence type="ECO:0000256" key="19">
    <source>
        <dbReference type="PROSITE-ProRule" id="PRU10141"/>
    </source>
</evidence>
<evidence type="ECO:0000256" key="1">
    <source>
        <dbReference type="ARBA" id="ARBA00004479"/>
    </source>
</evidence>
<keyword evidence="6 20" id="KW-0812">Transmembrane</keyword>
<comment type="subcellular location">
    <subcellularLocation>
        <location evidence="1">Membrane</location>
        <topology evidence="1">Single-pass type I membrane protein</topology>
    </subcellularLocation>
</comment>
<keyword evidence="3" id="KW-0723">Serine/threonine-protein kinase</keyword>
<dbReference type="FunFam" id="3.30.200.20:FF:000059">
    <property type="entry name" value="S-receptor-like serine/threonine-protein kinase"/>
    <property type="match status" value="1"/>
</dbReference>
<evidence type="ECO:0000256" key="2">
    <source>
        <dbReference type="ARBA" id="ARBA00012513"/>
    </source>
</evidence>
<evidence type="ECO:0000256" key="10">
    <source>
        <dbReference type="ARBA" id="ARBA00022777"/>
    </source>
</evidence>
<comment type="catalytic activity">
    <reaction evidence="17">
        <text>L-threonyl-[protein] + ATP = O-phospho-L-threonyl-[protein] + ADP + H(+)</text>
        <dbReference type="Rhea" id="RHEA:46608"/>
        <dbReference type="Rhea" id="RHEA-COMP:11060"/>
        <dbReference type="Rhea" id="RHEA-COMP:11605"/>
        <dbReference type="ChEBI" id="CHEBI:15378"/>
        <dbReference type="ChEBI" id="CHEBI:30013"/>
        <dbReference type="ChEBI" id="CHEBI:30616"/>
        <dbReference type="ChEBI" id="CHEBI:61977"/>
        <dbReference type="ChEBI" id="CHEBI:456216"/>
        <dbReference type="EC" id="2.7.11.1"/>
    </reaction>
</comment>